<evidence type="ECO:0000259" key="1">
    <source>
        <dbReference type="Pfam" id="PF00668"/>
    </source>
</evidence>
<dbReference type="EMBL" id="AEAI01002395">
    <property type="protein sequence ID" value="EGH47645.1"/>
    <property type="molecule type" value="Genomic_DNA"/>
</dbReference>
<protein>
    <submittedName>
        <fullName evidence="2">Amino acid adenylation</fullName>
    </submittedName>
</protein>
<dbReference type="Gene3D" id="3.30.559.10">
    <property type="entry name" value="Chloramphenicol acetyltransferase-like domain"/>
    <property type="match status" value="1"/>
</dbReference>
<name>F3GKP2_PSESJ</name>
<dbReference type="AlphaFoldDB" id="F3GKP2"/>
<dbReference type="GO" id="GO:0043041">
    <property type="term" value="P:amino acid activation for nonribosomal peptide biosynthetic process"/>
    <property type="evidence" value="ECO:0007669"/>
    <property type="project" value="TreeGrafter"/>
</dbReference>
<dbReference type="GO" id="GO:0031177">
    <property type="term" value="F:phosphopantetheine binding"/>
    <property type="evidence" value="ECO:0007669"/>
    <property type="project" value="TreeGrafter"/>
</dbReference>
<dbReference type="GO" id="GO:0005737">
    <property type="term" value="C:cytoplasm"/>
    <property type="evidence" value="ECO:0007669"/>
    <property type="project" value="TreeGrafter"/>
</dbReference>
<feature type="domain" description="Condensation" evidence="1">
    <location>
        <begin position="3"/>
        <end position="178"/>
    </location>
</feature>
<comment type="caution">
    <text evidence="2">The sequence shown here is derived from an EMBL/GenBank/DDBJ whole genome shotgun (WGS) entry which is preliminary data.</text>
</comment>
<dbReference type="Pfam" id="PF00668">
    <property type="entry name" value="Condensation"/>
    <property type="match status" value="1"/>
</dbReference>
<dbReference type="HOGENOM" id="CLU_1443932_0_0_6"/>
<reference evidence="2 3" key="1">
    <citation type="journal article" date="2011" name="PLoS Pathog.">
        <title>Dynamic evolution of pathogenicity revealed by sequencing and comparative genomics of 19 Pseudomonas syringae isolates.</title>
        <authorList>
            <person name="Baltrus D.A."/>
            <person name="Nishimura M.T."/>
            <person name="Romanchuk A."/>
            <person name="Chang J.H."/>
            <person name="Mukhtar M.S."/>
            <person name="Cherkis K."/>
            <person name="Roach J."/>
            <person name="Grant S.R."/>
            <person name="Jones C.D."/>
            <person name="Dangl J.L."/>
        </authorList>
    </citation>
    <scope>NUCLEOTIDE SEQUENCE [LARGE SCALE GENOMIC DNA]</scope>
    <source>
        <strain evidence="2 3">1704B</strain>
    </source>
</reference>
<gene>
    <name evidence="2" type="ORF">PSYPI_37378</name>
</gene>
<accession>F3GKP2</accession>
<dbReference type="Gene3D" id="3.30.559.30">
    <property type="entry name" value="Nonribosomal peptide synthetase, condensation domain"/>
    <property type="match status" value="1"/>
</dbReference>
<dbReference type="GO" id="GO:0044550">
    <property type="term" value="P:secondary metabolite biosynthetic process"/>
    <property type="evidence" value="ECO:0007669"/>
    <property type="project" value="TreeGrafter"/>
</dbReference>
<dbReference type="GO" id="GO:0003824">
    <property type="term" value="F:catalytic activity"/>
    <property type="evidence" value="ECO:0007669"/>
    <property type="project" value="InterPro"/>
</dbReference>
<dbReference type="SUPFAM" id="SSF52777">
    <property type="entry name" value="CoA-dependent acyltransferases"/>
    <property type="match status" value="1"/>
</dbReference>
<dbReference type="PANTHER" id="PTHR45527">
    <property type="entry name" value="NONRIBOSOMAL PEPTIDE SYNTHETASE"/>
    <property type="match status" value="1"/>
</dbReference>
<dbReference type="Proteomes" id="UP000004986">
    <property type="component" value="Unassembled WGS sequence"/>
</dbReference>
<evidence type="ECO:0000313" key="2">
    <source>
        <dbReference type="EMBL" id="EGH47645.1"/>
    </source>
</evidence>
<feature type="non-terminal residue" evidence="2">
    <location>
        <position position="1"/>
    </location>
</feature>
<dbReference type="InterPro" id="IPR023213">
    <property type="entry name" value="CAT-like_dom_sf"/>
</dbReference>
<organism evidence="2 3">
    <name type="scientific">Pseudomonas syringae pv. pisi str. 1704B</name>
    <dbReference type="NCBI Taxonomy" id="629263"/>
    <lineage>
        <taxon>Bacteria</taxon>
        <taxon>Pseudomonadati</taxon>
        <taxon>Pseudomonadota</taxon>
        <taxon>Gammaproteobacteria</taxon>
        <taxon>Pseudomonadales</taxon>
        <taxon>Pseudomonadaceae</taxon>
        <taxon>Pseudomonas</taxon>
        <taxon>Pseudomonas syringae</taxon>
    </lineage>
</organism>
<feature type="non-terminal residue" evidence="2">
    <location>
        <position position="188"/>
    </location>
</feature>
<dbReference type="PANTHER" id="PTHR45527:SF1">
    <property type="entry name" value="FATTY ACID SYNTHASE"/>
    <property type="match status" value="1"/>
</dbReference>
<keyword evidence="3" id="KW-1185">Reference proteome</keyword>
<evidence type="ECO:0000313" key="3">
    <source>
        <dbReference type="Proteomes" id="UP000004986"/>
    </source>
</evidence>
<sequence length="188" mass="20428">PVPYRNYIAQTLLGAGDDAHETFFREQLGDLDEPTLAYTQTWLPGPDVAGEARLRLDMDLSRRLRHQVRQLGVSPASLMHLAWAQVLGRLSGRDSVVFGTVLLGRLNGSEGAERTLGVFINTLPLRIDLADQSARDALSQTHRRLTGLLAHEQASLAIAQRCSALPAGAPLFSALLNYRHSAAPGEAN</sequence>
<dbReference type="InterPro" id="IPR001242">
    <property type="entry name" value="Condensation_dom"/>
</dbReference>
<proteinExistence type="predicted"/>